<dbReference type="InterPro" id="IPR012861">
    <property type="entry name" value="DUF1634"/>
</dbReference>
<dbReference type="AlphaFoldDB" id="A0A4U1C2F7"/>
<keyword evidence="1" id="KW-0472">Membrane</keyword>
<sequence length="131" mass="14482">MSKQIKHYLGDKDVQVILGTLLRVGVILSTAVVLLGGIIFLTTQSNHSVSFSEFKPEQTKFSSVAEIIVGLKNMDGLAIIQFGVLLLIFTPIARVVFSIFSFLMEKDYMYVIIGTIVLCVIITSLYLDIAH</sequence>
<dbReference type="Pfam" id="PF07843">
    <property type="entry name" value="DUF1634"/>
    <property type="match status" value="1"/>
</dbReference>
<dbReference type="Proteomes" id="UP000310477">
    <property type="component" value="Unassembled WGS sequence"/>
</dbReference>
<feature type="transmembrane region" description="Helical" evidence="1">
    <location>
        <begin position="78"/>
        <end position="97"/>
    </location>
</feature>
<feature type="transmembrane region" description="Helical" evidence="1">
    <location>
        <begin position="21"/>
        <end position="41"/>
    </location>
</feature>
<dbReference type="OrthoDB" id="1072981at2"/>
<feature type="transmembrane region" description="Helical" evidence="1">
    <location>
        <begin position="109"/>
        <end position="127"/>
    </location>
</feature>
<proteinExistence type="predicted"/>
<evidence type="ECO:0000256" key="1">
    <source>
        <dbReference type="SAM" id="Phobius"/>
    </source>
</evidence>
<dbReference type="RefSeq" id="WP_136877781.1">
    <property type="nucleotide sequence ID" value="NZ_SWBO01000009.1"/>
</dbReference>
<protein>
    <submittedName>
        <fullName evidence="2">DUF1634 domain-containing protein</fullName>
    </submittedName>
</protein>
<accession>A0A4U1C2F7</accession>
<evidence type="ECO:0000313" key="2">
    <source>
        <dbReference type="EMBL" id="TKB98170.1"/>
    </source>
</evidence>
<gene>
    <name evidence="2" type="ORF">FA045_14390</name>
</gene>
<evidence type="ECO:0000313" key="3">
    <source>
        <dbReference type="Proteomes" id="UP000310477"/>
    </source>
</evidence>
<comment type="caution">
    <text evidence="2">The sequence shown here is derived from an EMBL/GenBank/DDBJ whole genome shotgun (WGS) entry which is preliminary data.</text>
</comment>
<dbReference type="EMBL" id="SWBO01000009">
    <property type="protein sequence ID" value="TKB98170.1"/>
    <property type="molecule type" value="Genomic_DNA"/>
</dbReference>
<reference evidence="2 3" key="1">
    <citation type="submission" date="2019-04" db="EMBL/GenBank/DDBJ databases">
        <title>Pedobacter sp. AR-2-6 sp. nov., isolated from Arctic soil.</title>
        <authorList>
            <person name="Dahal R.H."/>
            <person name="Kim D.-U."/>
        </authorList>
    </citation>
    <scope>NUCLEOTIDE SEQUENCE [LARGE SCALE GENOMIC DNA]</scope>
    <source>
        <strain evidence="2 3">AR-2-6</strain>
    </source>
</reference>
<keyword evidence="1" id="KW-1133">Transmembrane helix</keyword>
<keyword evidence="1" id="KW-0812">Transmembrane</keyword>
<keyword evidence="3" id="KW-1185">Reference proteome</keyword>
<name>A0A4U1C2F7_9SPHI</name>
<organism evidence="2 3">
    <name type="scientific">Pedobacter cryotolerans</name>
    <dbReference type="NCBI Taxonomy" id="2571270"/>
    <lineage>
        <taxon>Bacteria</taxon>
        <taxon>Pseudomonadati</taxon>
        <taxon>Bacteroidota</taxon>
        <taxon>Sphingobacteriia</taxon>
        <taxon>Sphingobacteriales</taxon>
        <taxon>Sphingobacteriaceae</taxon>
        <taxon>Pedobacter</taxon>
    </lineage>
</organism>